<name>A0A2U8I8M6_9GAMM</name>
<dbReference type="Proteomes" id="UP000261875">
    <property type="component" value="Plasmid p5D_Fsymbiotica-1"/>
</dbReference>
<geneLocation type="plasmid" evidence="2">
    <name>p5d_fsymbiotica-1</name>
</geneLocation>
<keyword evidence="1" id="KW-0614">Plasmid</keyword>
<accession>A0A2U8I8M6</accession>
<gene>
    <name evidence="1" type="ORF">CCS41_14070</name>
</gene>
<evidence type="ECO:0000313" key="2">
    <source>
        <dbReference type="Proteomes" id="UP000261875"/>
    </source>
</evidence>
<dbReference type="EMBL" id="CP021660">
    <property type="protein sequence ID" value="AWK15546.1"/>
    <property type="molecule type" value="Genomic_DNA"/>
</dbReference>
<dbReference type="RefSeq" id="WP_119797857.1">
    <property type="nucleotide sequence ID" value="NZ_CP021660.1"/>
</dbReference>
<proteinExistence type="predicted"/>
<reference evidence="1 2" key="1">
    <citation type="submission" date="2017-05" db="EMBL/GenBank/DDBJ databases">
        <title>Genome sequence of Candidatus Fukatsuia symbiotica and Candidatus Hamiltonella defensa from Acyrthosiphon pisum strain 5D.</title>
        <authorList>
            <person name="Patel V.A."/>
            <person name="Chevignon G."/>
            <person name="Russell J.A."/>
            <person name="Oliver K.M."/>
        </authorList>
    </citation>
    <scope>NUCLEOTIDE SEQUENCE [LARGE SCALE GENOMIC DNA]</scope>
    <source>
        <strain evidence="1 2">5D</strain>
        <plasmid evidence="2">p5d_fsymbiotica-1</plasmid>
    </source>
</reference>
<evidence type="ECO:0000313" key="1">
    <source>
        <dbReference type="EMBL" id="AWK15546.1"/>
    </source>
</evidence>
<dbReference type="AlphaFoldDB" id="A0A2U8I8M6"/>
<sequence>MYSKTPLPIDQKLTNYFNEELIRVFNKVSLFKIKNVSSEQSNEQVWETLPIASKIKYITYLAYQNRESSKEEENIILNQLFVDKINNDALSYFDGFVFKNSLGKNFDDLHKNYTRLLFFNRH</sequence>
<protein>
    <submittedName>
        <fullName evidence="1">Uncharacterized protein</fullName>
    </submittedName>
</protein>
<dbReference type="KEGG" id="fsm:CCS41_14070"/>
<organism evidence="1 2">
    <name type="scientific">Candidatus Fukatsuia symbiotica</name>
    <dbReference type="NCBI Taxonomy" id="1878942"/>
    <lineage>
        <taxon>Bacteria</taxon>
        <taxon>Pseudomonadati</taxon>
        <taxon>Pseudomonadota</taxon>
        <taxon>Gammaproteobacteria</taxon>
        <taxon>Enterobacterales</taxon>
        <taxon>Yersiniaceae</taxon>
        <taxon>Candidatus Fukatsuia</taxon>
    </lineage>
</organism>
<keyword evidence="2" id="KW-1185">Reference proteome</keyword>